<name>A0ABV2ANZ9_9EUKA</name>
<organism evidence="1 2">
    <name type="scientific">Bonamia ostreae</name>
    <dbReference type="NCBI Taxonomy" id="126728"/>
    <lineage>
        <taxon>Eukaryota</taxon>
        <taxon>Sar</taxon>
        <taxon>Rhizaria</taxon>
        <taxon>Endomyxa</taxon>
        <taxon>Ascetosporea</taxon>
        <taxon>Haplosporida</taxon>
        <taxon>Bonamia</taxon>
    </lineage>
</organism>
<dbReference type="EMBL" id="JBDODL010001304">
    <property type="protein sequence ID" value="MES1921392.1"/>
    <property type="molecule type" value="Genomic_DNA"/>
</dbReference>
<proteinExistence type="predicted"/>
<evidence type="ECO:0000313" key="1">
    <source>
        <dbReference type="EMBL" id="MES1921392.1"/>
    </source>
</evidence>
<dbReference type="Proteomes" id="UP001439008">
    <property type="component" value="Unassembled WGS sequence"/>
</dbReference>
<accession>A0ABV2ANZ9</accession>
<comment type="caution">
    <text evidence="1">The sequence shown here is derived from an EMBL/GenBank/DDBJ whole genome shotgun (WGS) entry which is preliminary data.</text>
</comment>
<keyword evidence="2" id="KW-1185">Reference proteome</keyword>
<sequence>MTENDETVANQVLPKMQWYKIRFPDGKRKVPGAPLSSFLNVKFTEQLYLETVLANLLKYIYFRNEKWEHYSNFNFDNAFAIAHPQDGLVIKFQTHIVSGKLSMDTIFEKFLTFLKELKSEWTVYNWKIVSIFEEAVSRKDKNITDLSKVLLEFGHAYLENLYATICVHQPFKIFRKALGCEPIPETTKAADLSHETIVRQKLEWYTVVFNDKEVDLVGAPLSSFLNVKFATEKELKLILADLLKSIYARNENCGNNYEEMKLGNAYGMVHPVYGLVISFHTNLVKGKLSIDTIFERFLTFLKELESKWTVYKWKIVPIFEKAVSKKDKKKTDLDAVLLQFGCPEPIPFPRHRAQYILFKALGYTVFLY</sequence>
<evidence type="ECO:0000313" key="2">
    <source>
        <dbReference type="Proteomes" id="UP001439008"/>
    </source>
</evidence>
<reference evidence="1 2" key="1">
    <citation type="journal article" date="2024" name="BMC Biol.">
        <title>Comparative genomics of Ascetosporea gives new insight into the evolutionary basis for animal parasitism in Rhizaria.</title>
        <authorList>
            <person name="Hiltunen Thoren M."/>
            <person name="Onut-Brannstrom I."/>
            <person name="Alfjorden A."/>
            <person name="Peckova H."/>
            <person name="Swords F."/>
            <person name="Hooper C."/>
            <person name="Holzer A.S."/>
            <person name="Bass D."/>
            <person name="Burki F."/>
        </authorList>
    </citation>
    <scope>NUCLEOTIDE SEQUENCE [LARGE SCALE GENOMIC DNA]</scope>
    <source>
        <strain evidence="1">20-A016</strain>
    </source>
</reference>
<protein>
    <submittedName>
        <fullName evidence="1">Uncharacterized protein</fullName>
    </submittedName>
</protein>
<gene>
    <name evidence="1" type="ORF">MHBO_002923</name>
</gene>